<evidence type="ECO:0000313" key="9">
    <source>
        <dbReference type="Proteomes" id="UP001156398"/>
    </source>
</evidence>
<feature type="region of interest" description="Disordered" evidence="5">
    <location>
        <begin position="1"/>
        <end position="24"/>
    </location>
</feature>
<dbReference type="InterPro" id="IPR041347">
    <property type="entry name" value="MftR_C"/>
</dbReference>
<dbReference type="Gene3D" id="1.10.357.10">
    <property type="entry name" value="Tetracycline Repressor, domain 2"/>
    <property type="match status" value="1"/>
</dbReference>
<sequence length="230" mass="24642">MTPPKPRTAAVPTADDAGRAAPGAGLGLRERKKWLTRRAILEAAGQLFEEHGYEGVTVARIADEANVSVKTLFTYFDSKEDLVFGDEVETRDALVAAVRERPAGASALEGMRAFLAELAASADDVHGLEGFHTTFGEVPALRSRLLVMFERFEEALAGLLAEETGATGDDPTPRLVAAQLVSLLRLITSQEVRRRVDARPAAERRAALLRCVDDSAALLSGGLAGYAIRT</sequence>
<evidence type="ECO:0000256" key="1">
    <source>
        <dbReference type="ARBA" id="ARBA00023015"/>
    </source>
</evidence>
<dbReference type="PANTHER" id="PTHR30055">
    <property type="entry name" value="HTH-TYPE TRANSCRIPTIONAL REGULATOR RUTR"/>
    <property type="match status" value="1"/>
</dbReference>
<dbReference type="InterPro" id="IPR009057">
    <property type="entry name" value="Homeodomain-like_sf"/>
</dbReference>
<dbReference type="Gene3D" id="1.10.10.60">
    <property type="entry name" value="Homeodomain-like"/>
    <property type="match status" value="1"/>
</dbReference>
<comment type="caution">
    <text evidence="8">The sequence shown here is derived from an EMBL/GenBank/DDBJ whole genome shotgun (WGS) entry which is preliminary data.</text>
</comment>
<evidence type="ECO:0000313" key="7">
    <source>
        <dbReference type="EMBL" id="MDI5967029.1"/>
    </source>
</evidence>
<evidence type="ECO:0000256" key="2">
    <source>
        <dbReference type="ARBA" id="ARBA00023125"/>
    </source>
</evidence>
<dbReference type="PANTHER" id="PTHR30055:SF234">
    <property type="entry name" value="HTH-TYPE TRANSCRIPTIONAL REGULATOR BETI"/>
    <property type="match status" value="1"/>
</dbReference>
<dbReference type="PROSITE" id="PS50977">
    <property type="entry name" value="HTH_TETR_2"/>
    <property type="match status" value="1"/>
</dbReference>
<evidence type="ECO:0000256" key="3">
    <source>
        <dbReference type="ARBA" id="ARBA00023163"/>
    </source>
</evidence>
<dbReference type="AlphaFoldDB" id="A0AA90KJ64"/>
<gene>
    <name evidence="7" type="ORF">POF43_030605</name>
    <name evidence="8" type="ORF">POF50_033665</name>
</gene>
<keyword evidence="3" id="KW-0804">Transcription</keyword>
<evidence type="ECO:0000259" key="6">
    <source>
        <dbReference type="PROSITE" id="PS50977"/>
    </source>
</evidence>
<protein>
    <submittedName>
        <fullName evidence="8">TetR family transcriptional regulator</fullName>
    </submittedName>
</protein>
<dbReference type="GO" id="GO:0003700">
    <property type="term" value="F:DNA-binding transcription factor activity"/>
    <property type="evidence" value="ECO:0007669"/>
    <property type="project" value="TreeGrafter"/>
</dbReference>
<feature type="DNA-binding region" description="H-T-H motif" evidence="4">
    <location>
        <begin position="57"/>
        <end position="76"/>
    </location>
</feature>
<evidence type="ECO:0000313" key="8">
    <source>
        <dbReference type="EMBL" id="MDI5974235.1"/>
    </source>
</evidence>
<dbReference type="Pfam" id="PF17754">
    <property type="entry name" value="TetR_C_14"/>
    <property type="match status" value="1"/>
</dbReference>
<dbReference type="EMBL" id="JABXJJ020000065">
    <property type="protein sequence ID" value="MDI5974235.1"/>
    <property type="molecule type" value="Genomic_DNA"/>
</dbReference>
<reference evidence="8 9" key="1">
    <citation type="submission" date="2023-05" db="EMBL/GenBank/DDBJ databases">
        <title>Streptantibioticus silvisoli sp. nov., acidotolerant actinomycetes 1 from pine litter.</title>
        <authorList>
            <person name="Swiecimska M."/>
            <person name="Golinska P."/>
            <person name="Sangal V."/>
            <person name="Wachnowicz B."/>
            <person name="Goodfellow M."/>
        </authorList>
    </citation>
    <scope>NUCLEOTIDE SEQUENCE</scope>
    <source>
        <strain evidence="8">SL13</strain>
        <strain evidence="7 9">SL54</strain>
    </source>
</reference>
<feature type="domain" description="HTH tetR-type" evidence="6">
    <location>
        <begin position="34"/>
        <end position="94"/>
    </location>
</feature>
<dbReference type="Pfam" id="PF00440">
    <property type="entry name" value="TetR_N"/>
    <property type="match status" value="1"/>
</dbReference>
<organism evidence="8">
    <name type="scientific">Streptantibioticus silvisoli</name>
    <dbReference type="NCBI Taxonomy" id="2705255"/>
    <lineage>
        <taxon>Bacteria</taxon>
        <taxon>Bacillati</taxon>
        <taxon>Actinomycetota</taxon>
        <taxon>Actinomycetes</taxon>
        <taxon>Kitasatosporales</taxon>
        <taxon>Streptomycetaceae</taxon>
        <taxon>Streptantibioticus</taxon>
    </lineage>
</organism>
<dbReference type="InterPro" id="IPR001647">
    <property type="entry name" value="HTH_TetR"/>
</dbReference>
<accession>A0AA90KJ64</accession>
<dbReference type="PRINTS" id="PR00455">
    <property type="entry name" value="HTHTETR"/>
</dbReference>
<evidence type="ECO:0000256" key="5">
    <source>
        <dbReference type="SAM" id="MobiDB-lite"/>
    </source>
</evidence>
<proteinExistence type="predicted"/>
<dbReference type="GO" id="GO:0000976">
    <property type="term" value="F:transcription cis-regulatory region binding"/>
    <property type="evidence" value="ECO:0007669"/>
    <property type="project" value="TreeGrafter"/>
</dbReference>
<keyword evidence="9" id="KW-1185">Reference proteome</keyword>
<dbReference type="EMBL" id="JAAGKO020000069">
    <property type="protein sequence ID" value="MDI5967029.1"/>
    <property type="molecule type" value="Genomic_DNA"/>
</dbReference>
<dbReference type="Proteomes" id="UP001156398">
    <property type="component" value="Unassembled WGS sequence"/>
</dbReference>
<keyword evidence="2 4" id="KW-0238">DNA-binding</keyword>
<keyword evidence="1" id="KW-0805">Transcription regulation</keyword>
<evidence type="ECO:0000256" key="4">
    <source>
        <dbReference type="PROSITE-ProRule" id="PRU00335"/>
    </source>
</evidence>
<name>A0AA90KJ64_9ACTN</name>
<dbReference type="InterPro" id="IPR050109">
    <property type="entry name" value="HTH-type_TetR-like_transc_reg"/>
</dbReference>
<dbReference type="SUPFAM" id="SSF46689">
    <property type="entry name" value="Homeodomain-like"/>
    <property type="match status" value="1"/>
</dbReference>
<dbReference type="RefSeq" id="WP_271317113.1">
    <property type="nucleotide sequence ID" value="NZ_JAAGKO020000069.1"/>
</dbReference>